<dbReference type="EMBL" id="JADFTS010000001">
    <property type="protein sequence ID" value="KAF9623434.1"/>
    <property type="molecule type" value="Genomic_DNA"/>
</dbReference>
<comment type="similarity">
    <text evidence="2">Belongs to the bZIP family.</text>
</comment>
<feature type="compositionally biased region" description="Low complexity" evidence="7">
    <location>
        <begin position="187"/>
        <end position="198"/>
    </location>
</feature>
<dbReference type="SMART" id="SM00338">
    <property type="entry name" value="BRLZ"/>
    <property type="match status" value="1"/>
</dbReference>
<keyword evidence="10" id="KW-1185">Reference proteome</keyword>
<feature type="domain" description="BZIP" evidence="8">
    <location>
        <begin position="307"/>
        <end position="370"/>
    </location>
</feature>
<feature type="region of interest" description="Disordered" evidence="7">
    <location>
        <begin position="1"/>
        <end position="29"/>
    </location>
</feature>
<evidence type="ECO:0000259" key="8">
    <source>
        <dbReference type="PROSITE" id="PS50217"/>
    </source>
</evidence>
<dbReference type="PANTHER" id="PTHR45967">
    <property type="entry name" value="G-BOX-BINDING FACTOR 3-RELATED"/>
    <property type="match status" value="1"/>
</dbReference>
<dbReference type="InterPro" id="IPR046347">
    <property type="entry name" value="bZIP_sf"/>
</dbReference>
<dbReference type="CDD" id="cd14702">
    <property type="entry name" value="bZIP_plant_GBF1"/>
    <property type="match status" value="1"/>
</dbReference>
<feature type="region of interest" description="Disordered" evidence="7">
    <location>
        <begin position="118"/>
        <end position="249"/>
    </location>
</feature>
<proteinExistence type="inferred from homology"/>
<dbReference type="Proteomes" id="UP000631114">
    <property type="component" value="Unassembled WGS sequence"/>
</dbReference>
<feature type="compositionally biased region" description="Basic and acidic residues" evidence="7">
    <location>
        <begin position="316"/>
        <end position="330"/>
    </location>
</feature>
<feature type="compositionally biased region" description="Low complexity" evidence="7">
    <location>
        <begin position="218"/>
        <end position="230"/>
    </location>
</feature>
<dbReference type="InterPro" id="IPR012900">
    <property type="entry name" value="MFMR"/>
</dbReference>
<evidence type="ECO:0000256" key="7">
    <source>
        <dbReference type="SAM" id="MobiDB-lite"/>
    </source>
</evidence>
<feature type="compositionally biased region" description="Polar residues" evidence="7">
    <location>
        <begin position="368"/>
        <end position="380"/>
    </location>
</feature>
<evidence type="ECO:0000256" key="2">
    <source>
        <dbReference type="ARBA" id="ARBA00007163"/>
    </source>
</evidence>
<evidence type="ECO:0000256" key="1">
    <source>
        <dbReference type="ARBA" id="ARBA00004123"/>
    </source>
</evidence>
<dbReference type="GO" id="GO:0005634">
    <property type="term" value="C:nucleus"/>
    <property type="evidence" value="ECO:0007669"/>
    <property type="project" value="UniProtKB-SubCell"/>
</dbReference>
<name>A0A835ITN0_9MAGN</name>
<dbReference type="SUPFAM" id="SSF57959">
    <property type="entry name" value="Leucine zipper domain"/>
    <property type="match status" value="1"/>
</dbReference>
<dbReference type="GO" id="GO:0000976">
    <property type="term" value="F:transcription cis-regulatory region binding"/>
    <property type="evidence" value="ECO:0007669"/>
    <property type="project" value="UniProtKB-ARBA"/>
</dbReference>
<accession>A0A835ITN0</accession>
<dbReference type="PANTHER" id="PTHR45967:SF38">
    <property type="entry name" value="G-BOX-BINDING FACTOR 2"/>
    <property type="match status" value="1"/>
</dbReference>
<comment type="subcellular location">
    <subcellularLocation>
        <location evidence="1">Nucleus</location>
    </subcellularLocation>
</comment>
<keyword evidence="3" id="KW-0805">Transcription regulation</keyword>
<keyword evidence="5" id="KW-0804">Transcription</keyword>
<evidence type="ECO:0000256" key="6">
    <source>
        <dbReference type="ARBA" id="ARBA00023242"/>
    </source>
</evidence>
<dbReference type="Pfam" id="PF00170">
    <property type="entry name" value="bZIP_1"/>
    <property type="match status" value="1"/>
</dbReference>
<organism evidence="9 10">
    <name type="scientific">Coptis chinensis</name>
    <dbReference type="NCBI Taxonomy" id="261450"/>
    <lineage>
        <taxon>Eukaryota</taxon>
        <taxon>Viridiplantae</taxon>
        <taxon>Streptophyta</taxon>
        <taxon>Embryophyta</taxon>
        <taxon>Tracheophyta</taxon>
        <taxon>Spermatophyta</taxon>
        <taxon>Magnoliopsida</taxon>
        <taxon>Ranunculales</taxon>
        <taxon>Ranunculaceae</taxon>
        <taxon>Coptidoideae</taxon>
        <taxon>Coptis</taxon>
    </lineage>
</organism>
<feature type="region of interest" description="Disordered" evidence="7">
    <location>
        <begin position="301"/>
        <end position="330"/>
    </location>
</feature>
<keyword evidence="4" id="KW-0238">DNA-binding</keyword>
<dbReference type="OrthoDB" id="1642657at2759"/>
<dbReference type="Gene3D" id="1.20.5.170">
    <property type="match status" value="1"/>
</dbReference>
<protein>
    <recommendedName>
        <fullName evidence="8">BZIP domain-containing protein</fullName>
    </recommendedName>
</protein>
<evidence type="ECO:0000256" key="5">
    <source>
        <dbReference type="ARBA" id="ARBA00023163"/>
    </source>
</evidence>
<sequence>MGNEEGDTPTKTPKPPSTQEQPPPSSPATVFHDWASFQAYYNSAGTPPIPPPGFFHSPVASSPQAHPYMWGQHMLPPYGTPPPPYVTMYPHGGLYAHPSMPPGSHPYNPYAMLSPNGTAEASVAATSGRESESKSGEGKKKNPLKRSKGSLGSLNMLIGKDNEAGKASGTSNGGFSQSGESGGEGSSEGSDGNSQNDSQHSEKGSADAEAQNGGTACSVSSGVSQSFPSQAMVNPGMVMTVPPNSVSGPTTNLNIGMDYWGGPTPPPVATGRAKLPTVQPPGAIVPSLLVGSRDGIPPELFIQDERELKRQRRKQSNRESARRSRLRKQAEYDELAQRVESLKEENSLLREELERVRKECDKLASENASLNEKLQNQVGQDSRVDGVNGQPESDPAANVDSTERDC</sequence>
<feature type="compositionally biased region" description="Pro residues" evidence="7">
    <location>
        <begin position="12"/>
        <end position="26"/>
    </location>
</feature>
<dbReference type="Pfam" id="PF07777">
    <property type="entry name" value="MFMR"/>
    <property type="match status" value="1"/>
</dbReference>
<evidence type="ECO:0000256" key="4">
    <source>
        <dbReference type="ARBA" id="ARBA00023125"/>
    </source>
</evidence>
<dbReference type="Pfam" id="PF16596">
    <property type="entry name" value="MFMR_assoc"/>
    <property type="match status" value="1"/>
</dbReference>
<evidence type="ECO:0000256" key="3">
    <source>
        <dbReference type="ARBA" id="ARBA00023015"/>
    </source>
</evidence>
<dbReference type="AlphaFoldDB" id="A0A835ITN0"/>
<reference evidence="9 10" key="1">
    <citation type="submission" date="2020-10" db="EMBL/GenBank/DDBJ databases">
        <title>The Coptis chinensis genome and diversification of protoberbering-type alkaloids.</title>
        <authorList>
            <person name="Wang B."/>
            <person name="Shu S."/>
            <person name="Song C."/>
            <person name="Liu Y."/>
        </authorList>
    </citation>
    <scope>NUCLEOTIDE SEQUENCE [LARGE SCALE GENOMIC DNA]</scope>
    <source>
        <strain evidence="9">HL-2020</strain>
        <tissue evidence="9">Leaf</tissue>
    </source>
</reference>
<evidence type="ECO:0000313" key="9">
    <source>
        <dbReference type="EMBL" id="KAF9623434.1"/>
    </source>
</evidence>
<keyword evidence="6" id="KW-0539">Nucleus</keyword>
<evidence type="ECO:0000313" key="10">
    <source>
        <dbReference type="Proteomes" id="UP000631114"/>
    </source>
</evidence>
<dbReference type="InterPro" id="IPR004827">
    <property type="entry name" value="bZIP"/>
</dbReference>
<dbReference type="PROSITE" id="PS50217">
    <property type="entry name" value="BZIP"/>
    <property type="match status" value="1"/>
</dbReference>
<dbReference type="InterPro" id="IPR045314">
    <property type="entry name" value="bZIP_plant_GBF1"/>
</dbReference>
<dbReference type="GO" id="GO:0003700">
    <property type="term" value="F:DNA-binding transcription factor activity"/>
    <property type="evidence" value="ECO:0007669"/>
    <property type="project" value="InterPro"/>
</dbReference>
<dbReference type="PROSITE" id="PS00036">
    <property type="entry name" value="BZIP_BASIC"/>
    <property type="match status" value="1"/>
</dbReference>
<feature type="compositionally biased region" description="Basic and acidic residues" evidence="7">
    <location>
        <begin position="129"/>
        <end position="140"/>
    </location>
</feature>
<feature type="region of interest" description="Disordered" evidence="7">
    <location>
        <begin position="368"/>
        <end position="406"/>
    </location>
</feature>
<comment type="caution">
    <text evidence="9">The sequence shown here is derived from an EMBL/GenBank/DDBJ whole genome shotgun (WGS) entry which is preliminary data.</text>
</comment>
<gene>
    <name evidence="9" type="ORF">IFM89_003018</name>
</gene>
<dbReference type="InterPro" id="IPR044827">
    <property type="entry name" value="GBF-like"/>
</dbReference>